<dbReference type="Gene3D" id="3.40.50.720">
    <property type="entry name" value="NAD(P)-binding Rossmann-like Domain"/>
    <property type="match status" value="1"/>
</dbReference>
<accession>Q0SBJ5</accession>
<dbReference type="InterPro" id="IPR036291">
    <property type="entry name" value="NAD(P)-bd_dom_sf"/>
</dbReference>
<protein>
    <submittedName>
        <fullName evidence="3">Probable glutamate dehydrogenase (NAD(P)+)</fullName>
        <ecNumber evidence="3">1.4.1.3</ecNumber>
    </submittedName>
</protein>
<name>Q0SBJ5_RHOJR</name>
<proteinExistence type="predicted"/>
<dbReference type="eggNOG" id="COG0334">
    <property type="taxonomic scope" value="Bacteria"/>
</dbReference>
<evidence type="ECO:0000313" key="3">
    <source>
        <dbReference type="EMBL" id="ABG95091.1"/>
    </source>
</evidence>
<dbReference type="EMBL" id="CP000431">
    <property type="protein sequence ID" value="ABG95091.1"/>
    <property type="molecule type" value="Genomic_DNA"/>
</dbReference>
<dbReference type="AlphaFoldDB" id="Q0SBJ5"/>
<dbReference type="SUPFAM" id="SSF51735">
    <property type="entry name" value="NAD(P)-binding Rossmann-fold domains"/>
    <property type="match status" value="1"/>
</dbReference>
<dbReference type="GO" id="GO:0004352">
    <property type="term" value="F:glutamate dehydrogenase (NAD+) activity"/>
    <property type="evidence" value="ECO:0007669"/>
    <property type="project" value="TreeGrafter"/>
</dbReference>
<evidence type="ECO:0000259" key="2">
    <source>
        <dbReference type="SMART" id="SM00839"/>
    </source>
</evidence>
<dbReference type="PANTHER" id="PTHR11606:SF13">
    <property type="entry name" value="GLUTAMATE DEHYDROGENASE 1, MITOCHONDRIAL"/>
    <property type="match status" value="1"/>
</dbReference>
<dbReference type="InterPro" id="IPR006096">
    <property type="entry name" value="Glu/Leu/Phe/Val/Trp_DH_C"/>
</dbReference>
<feature type="domain" description="Glutamate/phenylalanine/leucine/valine/L-tryptophan dehydrogenase C-terminal" evidence="2">
    <location>
        <begin position="1"/>
        <end position="119"/>
    </location>
</feature>
<sequence>MDGVLTADNAADARARMIVEGANGPTSPEADAILQSNGVTVVPDILANAGGVVVSYLEWVQNLQAFSWTGAEVDRKLCVFMQNASRSVWALAAEKSLTLRRAAHVIGVGQVAEAHEARGLFP</sequence>
<reference evidence="4" key="1">
    <citation type="journal article" date="2006" name="Proc. Natl. Acad. Sci. U.S.A.">
        <title>The complete genome of Rhodococcus sp. RHA1 provides insights into a catabolic powerhouse.</title>
        <authorList>
            <person name="McLeod M.P."/>
            <person name="Warren R.L."/>
            <person name="Hsiao W.W.L."/>
            <person name="Araki N."/>
            <person name="Myhre M."/>
            <person name="Fernandes C."/>
            <person name="Miyazawa D."/>
            <person name="Wong W."/>
            <person name="Lillquist A.L."/>
            <person name="Wang D."/>
            <person name="Dosanjh M."/>
            <person name="Hara H."/>
            <person name="Petrescu A."/>
            <person name="Morin R.D."/>
            <person name="Yang G."/>
            <person name="Stott J.M."/>
            <person name="Schein J.E."/>
            <person name="Shin H."/>
            <person name="Smailus D."/>
            <person name="Siddiqui A.S."/>
            <person name="Marra M.A."/>
            <person name="Jones S.J.M."/>
            <person name="Holt R."/>
            <person name="Brinkman F.S.L."/>
            <person name="Miyauchi K."/>
            <person name="Fukuda M."/>
            <person name="Davies J.E."/>
            <person name="Mohn W.W."/>
            <person name="Eltis L.D."/>
        </authorList>
    </citation>
    <scope>NUCLEOTIDE SEQUENCE [LARGE SCALE GENOMIC DNA]</scope>
    <source>
        <strain evidence="4">RHA1</strain>
    </source>
</reference>
<keyword evidence="1 3" id="KW-0560">Oxidoreductase</keyword>
<dbReference type="KEGG" id="rha:RHA1_ro03288"/>
<dbReference type="GO" id="GO:0006538">
    <property type="term" value="P:L-glutamate catabolic process"/>
    <property type="evidence" value="ECO:0007669"/>
    <property type="project" value="TreeGrafter"/>
</dbReference>
<dbReference type="Proteomes" id="UP000008710">
    <property type="component" value="Chromosome"/>
</dbReference>
<dbReference type="SMART" id="SM00839">
    <property type="entry name" value="ELFV_dehydrog"/>
    <property type="match status" value="1"/>
</dbReference>
<dbReference type="Pfam" id="PF00208">
    <property type="entry name" value="ELFV_dehydrog"/>
    <property type="match status" value="1"/>
</dbReference>
<evidence type="ECO:0000313" key="4">
    <source>
        <dbReference type="Proteomes" id="UP000008710"/>
    </source>
</evidence>
<gene>
    <name evidence="3" type="ordered locus">RHA1_ro03288</name>
</gene>
<dbReference type="EC" id="1.4.1.3" evidence="3"/>
<organism evidence="3 4">
    <name type="scientific">Rhodococcus jostii (strain RHA1)</name>
    <dbReference type="NCBI Taxonomy" id="101510"/>
    <lineage>
        <taxon>Bacteria</taxon>
        <taxon>Bacillati</taxon>
        <taxon>Actinomycetota</taxon>
        <taxon>Actinomycetes</taxon>
        <taxon>Mycobacteriales</taxon>
        <taxon>Nocardiaceae</taxon>
        <taxon>Rhodococcus</taxon>
    </lineage>
</organism>
<dbReference type="HOGENOM" id="CLU_025763_6_1_11"/>
<evidence type="ECO:0000256" key="1">
    <source>
        <dbReference type="ARBA" id="ARBA00023002"/>
    </source>
</evidence>
<dbReference type="PANTHER" id="PTHR11606">
    <property type="entry name" value="GLUTAMATE DEHYDROGENASE"/>
    <property type="match status" value="1"/>
</dbReference>